<evidence type="ECO:0000256" key="2">
    <source>
        <dbReference type="ARBA" id="ARBA00007186"/>
    </source>
</evidence>
<proteinExistence type="inferred from homology"/>
<evidence type="ECO:0000256" key="1">
    <source>
        <dbReference type="ARBA" id="ARBA00001462"/>
    </source>
</evidence>
<evidence type="ECO:0000256" key="3">
    <source>
        <dbReference type="ARBA" id="ARBA00011165"/>
    </source>
</evidence>
<organism evidence="10 11">
    <name type="scientific">Allopontixanthobacter sediminis</name>
    <dbReference type="NCBI Taxonomy" id="1689985"/>
    <lineage>
        <taxon>Bacteria</taxon>
        <taxon>Pseudomonadati</taxon>
        <taxon>Pseudomonadota</taxon>
        <taxon>Alphaproteobacteria</taxon>
        <taxon>Sphingomonadales</taxon>
        <taxon>Erythrobacteraceae</taxon>
        <taxon>Allopontixanthobacter</taxon>
    </lineage>
</organism>
<name>A0A845B933_9SPHN</name>
<feature type="signal peptide" evidence="8">
    <location>
        <begin position="1"/>
        <end position="23"/>
    </location>
</feature>
<dbReference type="InterPro" id="IPR017853">
    <property type="entry name" value="GH"/>
</dbReference>
<dbReference type="OrthoDB" id="9758333at2"/>
<accession>A0A845B933</accession>
<keyword evidence="7" id="KW-0326">Glycosidase</keyword>
<dbReference type="Pfam" id="PF06964">
    <property type="entry name" value="Alpha-L-AF_C"/>
    <property type="match status" value="1"/>
</dbReference>
<dbReference type="GO" id="GO:0000272">
    <property type="term" value="P:polysaccharide catabolic process"/>
    <property type="evidence" value="ECO:0007669"/>
    <property type="project" value="TreeGrafter"/>
</dbReference>
<comment type="catalytic activity">
    <reaction evidence="1">
        <text>Hydrolysis of terminal non-reducing alpha-L-arabinofuranoside residues in alpha-L-arabinosides.</text>
        <dbReference type="EC" id="3.2.1.55"/>
    </reaction>
</comment>
<reference evidence="10 11" key="1">
    <citation type="submission" date="2019-12" db="EMBL/GenBank/DDBJ databases">
        <title>Genomic-based taxomic classification of the family Erythrobacteraceae.</title>
        <authorList>
            <person name="Xu L."/>
        </authorList>
    </citation>
    <scope>NUCLEOTIDE SEQUENCE [LARGE SCALE GENOMIC DNA]</scope>
    <source>
        <strain evidence="10 11">KCTC 42453</strain>
    </source>
</reference>
<dbReference type="SUPFAM" id="SSF51445">
    <property type="entry name" value="(Trans)glycosidases"/>
    <property type="match status" value="1"/>
</dbReference>
<evidence type="ECO:0000256" key="6">
    <source>
        <dbReference type="ARBA" id="ARBA00023277"/>
    </source>
</evidence>
<keyword evidence="11" id="KW-1185">Reference proteome</keyword>
<dbReference type="PANTHER" id="PTHR43576:SF2">
    <property type="entry name" value="INTRACELLULAR EXO-ALPHA-L-ARABINOFURANOSIDASE 2"/>
    <property type="match status" value="1"/>
</dbReference>
<dbReference type="InterPro" id="IPR010720">
    <property type="entry name" value="Alpha-L-AF_C"/>
</dbReference>
<dbReference type="InterPro" id="IPR055235">
    <property type="entry name" value="ASD1_cat"/>
</dbReference>
<evidence type="ECO:0000256" key="8">
    <source>
        <dbReference type="SAM" id="SignalP"/>
    </source>
</evidence>
<evidence type="ECO:0000256" key="7">
    <source>
        <dbReference type="ARBA" id="ARBA00023295"/>
    </source>
</evidence>
<dbReference type="SUPFAM" id="SSF51011">
    <property type="entry name" value="Glycosyl hydrolase domain"/>
    <property type="match status" value="1"/>
</dbReference>
<gene>
    <name evidence="10" type="ORF">GRI65_06490</name>
</gene>
<dbReference type="PANTHER" id="PTHR43576">
    <property type="entry name" value="ALPHA-L-ARABINOFURANOSIDASE C-RELATED"/>
    <property type="match status" value="1"/>
</dbReference>
<comment type="caution">
    <text evidence="10">The sequence shown here is derived from an EMBL/GenBank/DDBJ whole genome shotgun (WGS) entry which is preliminary data.</text>
</comment>
<dbReference type="InterPro" id="IPR013780">
    <property type="entry name" value="Glyco_hydro_b"/>
</dbReference>
<keyword evidence="5" id="KW-0378">Hydrolase</keyword>
<dbReference type="Gene3D" id="3.20.20.80">
    <property type="entry name" value="Glycosidases"/>
    <property type="match status" value="1"/>
</dbReference>
<protein>
    <recommendedName>
        <fullName evidence="4">non-reducing end alpha-L-arabinofuranosidase</fullName>
        <ecNumber evidence="4">3.2.1.55</ecNumber>
    </recommendedName>
</protein>
<dbReference type="Proteomes" id="UP000431922">
    <property type="component" value="Unassembled WGS sequence"/>
</dbReference>
<dbReference type="Pfam" id="PF22848">
    <property type="entry name" value="ASD1_dom"/>
    <property type="match status" value="1"/>
</dbReference>
<dbReference type="GO" id="GO:0046556">
    <property type="term" value="F:alpha-L-arabinofuranosidase activity"/>
    <property type="evidence" value="ECO:0007669"/>
    <property type="project" value="UniProtKB-EC"/>
</dbReference>
<evidence type="ECO:0000313" key="11">
    <source>
        <dbReference type="Proteomes" id="UP000431922"/>
    </source>
</evidence>
<dbReference type="GO" id="GO:0046373">
    <property type="term" value="P:L-arabinose metabolic process"/>
    <property type="evidence" value="ECO:0007669"/>
    <property type="project" value="InterPro"/>
</dbReference>
<dbReference type="SMART" id="SM00813">
    <property type="entry name" value="Alpha-L-AF_C"/>
    <property type="match status" value="1"/>
</dbReference>
<comment type="subunit">
    <text evidence="3">Homohexamer; trimer of dimers.</text>
</comment>
<comment type="similarity">
    <text evidence="2">Belongs to the glycosyl hydrolase 51 family.</text>
</comment>
<feature type="chain" id="PRO_5032585645" description="non-reducing end alpha-L-arabinofuranosidase" evidence="8">
    <location>
        <begin position="24"/>
        <end position="524"/>
    </location>
</feature>
<dbReference type="Gene3D" id="2.60.40.1180">
    <property type="entry name" value="Golgi alpha-mannosidase II"/>
    <property type="match status" value="1"/>
</dbReference>
<keyword evidence="8" id="KW-0732">Signal</keyword>
<evidence type="ECO:0000259" key="9">
    <source>
        <dbReference type="SMART" id="SM00813"/>
    </source>
</evidence>
<evidence type="ECO:0000256" key="5">
    <source>
        <dbReference type="ARBA" id="ARBA00022801"/>
    </source>
</evidence>
<sequence length="524" mass="56999">MNFAKLASAAALLLAVPLAPLTAQDVTVTVDADAPGPQINRHIFGQFAEHLGTGIYGGVWVGADSEIPNVRGIRSDVVAALRAIRVPNVRYPGGCFADEYHWRDGIGETRRSTVNANWGGAIEPNTFGTDEFFDFVEQIDSEAFISVNVGSGTIAEAADWMGYMTADTRSTAGQERAANGHEEAYEVPFLGLGNESWGCGGNMRPEHYVDLMKRHARFDRNYNPEQAEGGERPMIRVAVGPSDDDPRYTEAVMKAWSDRDWSWSIEGLSLHSYTVPQWPPSLPSVGFDEGDYALILQTTLKMDERIKLHSEIMDRHDPEKKVALIVDEWGVWLAEDPGTPKGFLQQQNSLRDGILAALNFNIFARHADRVRGANIAQMVNVLQAMILTDGPKMVLTPTYHVHRLYLPMQDATLVPVRFEAGSYTHEGITLPGVDAAAFRDKAGGLWLALVNLDPNQSREIAIDVTGLAVTAAKGEVLTGDNVNSLNTFDAPDNVAPAPIAGTVTDGTLRVELPGKSVAVLALTP</sequence>
<keyword evidence="6" id="KW-0119">Carbohydrate metabolism</keyword>
<dbReference type="AlphaFoldDB" id="A0A845B933"/>
<dbReference type="EC" id="3.2.1.55" evidence="4"/>
<feature type="domain" description="Alpha-L-arabinofuranosidase C-terminal" evidence="9">
    <location>
        <begin position="327"/>
        <end position="516"/>
    </location>
</feature>
<dbReference type="RefSeq" id="WP_160755741.1">
    <property type="nucleotide sequence ID" value="NZ_WTYL01000002.1"/>
</dbReference>
<dbReference type="EMBL" id="WTYL01000002">
    <property type="protein sequence ID" value="MXP44099.1"/>
    <property type="molecule type" value="Genomic_DNA"/>
</dbReference>
<evidence type="ECO:0000256" key="4">
    <source>
        <dbReference type="ARBA" id="ARBA00012670"/>
    </source>
</evidence>
<evidence type="ECO:0000313" key="10">
    <source>
        <dbReference type="EMBL" id="MXP44099.1"/>
    </source>
</evidence>